<feature type="non-terminal residue" evidence="1">
    <location>
        <position position="334"/>
    </location>
</feature>
<dbReference type="OrthoDB" id="3247165at2759"/>
<dbReference type="Proteomes" id="UP000054477">
    <property type="component" value="Unassembled WGS sequence"/>
</dbReference>
<dbReference type="AlphaFoldDB" id="A0A0C9WY42"/>
<proteinExistence type="predicted"/>
<organism evidence="1 2">
    <name type="scientific">Laccaria amethystina LaAM-08-1</name>
    <dbReference type="NCBI Taxonomy" id="1095629"/>
    <lineage>
        <taxon>Eukaryota</taxon>
        <taxon>Fungi</taxon>
        <taxon>Dikarya</taxon>
        <taxon>Basidiomycota</taxon>
        <taxon>Agaricomycotina</taxon>
        <taxon>Agaricomycetes</taxon>
        <taxon>Agaricomycetidae</taxon>
        <taxon>Agaricales</taxon>
        <taxon>Agaricineae</taxon>
        <taxon>Hydnangiaceae</taxon>
        <taxon>Laccaria</taxon>
    </lineage>
</organism>
<dbReference type="STRING" id="1095629.A0A0C9WY42"/>
<protein>
    <submittedName>
        <fullName evidence="1">Uncharacterized protein</fullName>
    </submittedName>
</protein>
<dbReference type="HOGENOM" id="CLU_038071_2_0_1"/>
<keyword evidence="2" id="KW-1185">Reference proteome</keyword>
<reference evidence="1 2" key="1">
    <citation type="submission" date="2014-04" db="EMBL/GenBank/DDBJ databases">
        <authorList>
            <consortium name="DOE Joint Genome Institute"/>
            <person name="Kuo A."/>
            <person name="Kohler A."/>
            <person name="Nagy L.G."/>
            <person name="Floudas D."/>
            <person name="Copeland A."/>
            <person name="Barry K.W."/>
            <person name="Cichocki N."/>
            <person name="Veneault-Fourrey C."/>
            <person name="LaButti K."/>
            <person name="Lindquist E.A."/>
            <person name="Lipzen A."/>
            <person name="Lundell T."/>
            <person name="Morin E."/>
            <person name="Murat C."/>
            <person name="Sun H."/>
            <person name="Tunlid A."/>
            <person name="Henrissat B."/>
            <person name="Grigoriev I.V."/>
            <person name="Hibbett D.S."/>
            <person name="Martin F."/>
            <person name="Nordberg H.P."/>
            <person name="Cantor M.N."/>
            <person name="Hua S.X."/>
        </authorList>
    </citation>
    <scope>NUCLEOTIDE SEQUENCE [LARGE SCALE GENOMIC DNA]</scope>
    <source>
        <strain evidence="1 2">LaAM-08-1</strain>
    </source>
</reference>
<gene>
    <name evidence="1" type="ORF">K443DRAFT_118059</name>
</gene>
<dbReference type="EMBL" id="KN839821">
    <property type="protein sequence ID" value="KIJ89367.1"/>
    <property type="molecule type" value="Genomic_DNA"/>
</dbReference>
<name>A0A0C9WY42_9AGAR</name>
<evidence type="ECO:0000313" key="1">
    <source>
        <dbReference type="EMBL" id="KIJ89367.1"/>
    </source>
</evidence>
<sequence length="334" mass="37629">MPVMIRNNDATELCITKGQEGHVVGWNAKLGPSGQRILETLFVKLDHPAKTIQIEGLPENVVPLMKNSTSIQCLCPSDLTMSISRSQVSVLPNFAMTDYASQGKTRPFNVVDLNSCRNHLSYYTALSRSATCERTLIVQGFDPSKITCGASGYLRQEFRELELLDDITKLCYIGKLPESVNGKLRNALLRQYQQLKGRGYCPENVMGPIRWSELHPMQIFQVITDSSWQVINKSSSDEISNEVNVESNKIRKKLCGSFIPAQGSKMIKSNLKRKADDELGIEEPKNKKIRTSFGPMPEVPIGFIWDSADYSCSYDSLFTILCEIWIYNPKSWTK</sequence>
<reference evidence="2" key="2">
    <citation type="submission" date="2015-01" db="EMBL/GenBank/DDBJ databases">
        <title>Evolutionary Origins and Diversification of the Mycorrhizal Mutualists.</title>
        <authorList>
            <consortium name="DOE Joint Genome Institute"/>
            <consortium name="Mycorrhizal Genomics Consortium"/>
            <person name="Kohler A."/>
            <person name="Kuo A."/>
            <person name="Nagy L.G."/>
            <person name="Floudas D."/>
            <person name="Copeland A."/>
            <person name="Barry K.W."/>
            <person name="Cichocki N."/>
            <person name="Veneault-Fourrey C."/>
            <person name="LaButti K."/>
            <person name="Lindquist E.A."/>
            <person name="Lipzen A."/>
            <person name="Lundell T."/>
            <person name="Morin E."/>
            <person name="Murat C."/>
            <person name="Riley R."/>
            <person name="Ohm R."/>
            <person name="Sun H."/>
            <person name="Tunlid A."/>
            <person name="Henrissat B."/>
            <person name="Grigoriev I.V."/>
            <person name="Hibbett D.S."/>
            <person name="Martin F."/>
        </authorList>
    </citation>
    <scope>NUCLEOTIDE SEQUENCE [LARGE SCALE GENOMIC DNA]</scope>
    <source>
        <strain evidence="2">LaAM-08-1</strain>
    </source>
</reference>
<evidence type="ECO:0000313" key="2">
    <source>
        <dbReference type="Proteomes" id="UP000054477"/>
    </source>
</evidence>
<accession>A0A0C9WY42</accession>